<comment type="caution">
    <text evidence="4">The sequence shown here is derived from an EMBL/GenBank/DDBJ whole genome shotgun (WGS) entry which is preliminary data.</text>
</comment>
<sequence>MTTTTDGRRRKGEARRRLLIDATMRVIARDGVVAVSQRVVAREAGVPASAVTYYFPAVDDLLVAALAAANDTYLARLDACARDADPVAALARLITDGTGAGRAYVAAEYELLLMAARRPDLRAEADRWPAAVDAFLTPHAPDPAVRTGVAAAVDGLFLRCFASADPPGTEEVRAVLARLLDP</sequence>
<evidence type="ECO:0000256" key="2">
    <source>
        <dbReference type="PROSITE-ProRule" id="PRU00335"/>
    </source>
</evidence>
<accession>A0ABN1QMQ7</accession>
<reference evidence="4 5" key="1">
    <citation type="journal article" date="2019" name="Int. J. Syst. Evol. Microbiol.">
        <title>The Global Catalogue of Microorganisms (GCM) 10K type strain sequencing project: providing services to taxonomists for standard genome sequencing and annotation.</title>
        <authorList>
            <consortium name="The Broad Institute Genomics Platform"/>
            <consortium name="The Broad Institute Genome Sequencing Center for Infectious Disease"/>
            <person name="Wu L."/>
            <person name="Ma J."/>
        </authorList>
    </citation>
    <scope>NUCLEOTIDE SEQUENCE [LARGE SCALE GENOMIC DNA]</scope>
    <source>
        <strain evidence="4 5">JCM 11117</strain>
    </source>
</reference>
<dbReference type="EMBL" id="BAAAHP010000117">
    <property type="protein sequence ID" value="GAA0944769.1"/>
    <property type="molecule type" value="Genomic_DNA"/>
</dbReference>
<dbReference type="Gene3D" id="1.10.357.10">
    <property type="entry name" value="Tetracycline Repressor, domain 2"/>
    <property type="match status" value="1"/>
</dbReference>
<evidence type="ECO:0000259" key="3">
    <source>
        <dbReference type="PROSITE" id="PS50977"/>
    </source>
</evidence>
<evidence type="ECO:0000313" key="5">
    <source>
        <dbReference type="Proteomes" id="UP001499967"/>
    </source>
</evidence>
<keyword evidence="1 2" id="KW-0238">DNA-binding</keyword>
<proteinExistence type="predicted"/>
<evidence type="ECO:0000256" key="1">
    <source>
        <dbReference type="ARBA" id="ARBA00023125"/>
    </source>
</evidence>
<gene>
    <name evidence="4" type="ORF">GCM10009559_42470</name>
</gene>
<dbReference type="Pfam" id="PF00440">
    <property type="entry name" value="TetR_N"/>
    <property type="match status" value="1"/>
</dbReference>
<dbReference type="PANTHER" id="PTHR30055:SF231">
    <property type="entry name" value="TRANSCRIPTIONAL REGULATORY PROTEIN (PROBABLY DEOR-FAMILY)-RELATED"/>
    <property type="match status" value="1"/>
</dbReference>
<protein>
    <recommendedName>
        <fullName evidence="3">HTH tetR-type domain-containing protein</fullName>
    </recommendedName>
</protein>
<dbReference type="Proteomes" id="UP001499967">
    <property type="component" value="Unassembled WGS sequence"/>
</dbReference>
<dbReference type="InterPro" id="IPR041583">
    <property type="entry name" value="TetR_C_31"/>
</dbReference>
<dbReference type="InterPro" id="IPR050109">
    <property type="entry name" value="HTH-type_TetR-like_transc_reg"/>
</dbReference>
<dbReference type="Pfam" id="PF17940">
    <property type="entry name" value="TetR_C_31"/>
    <property type="match status" value="1"/>
</dbReference>
<feature type="domain" description="HTH tetR-type" evidence="3">
    <location>
        <begin position="13"/>
        <end position="73"/>
    </location>
</feature>
<name>A0ABN1QMQ7_9PSEU</name>
<organism evidence="4 5">
    <name type="scientific">Pseudonocardia zijingensis</name>
    <dbReference type="NCBI Taxonomy" id="153376"/>
    <lineage>
        <taxon>Bacteria</taxon>
        <taxon>Bacillati</taxon>
        <taxon>Actinomycetota</taxon>
        <taxon>Actinomycetes</taxon>
        <taxon>Pseudonocardiales</taxon>
        <taxon>Pseudonocardiaceae</taxon>
        <taxon>Pseudonocardia</taxon>
    </lineage>
</organism>
<dbReference type="RefSeq" id="WP_343943237.1">
    <property type="nucleotide sequence ID" value="NZ_BAAAHP010000117.1"/>
</dbReference>
<evidence type="ECO:0000313" key="4">
    <source>
        <dbReference type="EMBL" id="GAA0944769.1"/>
    </source>
</evidence>
<dbReference type="SUPFAM" id="SSF46689">
    <property type="entry name" value="Homeodomain-like"/>
    <property type="match status" value="1"/>
</dbReference>
<dbReference type="PANTHER" id="PTHR30055">
    <property type="entry name" value="HTH-TYPE TRANSCRIPTIONAL REGULATOR RUTR"/>
    <property type="match status" value="1"/>
</dbReference>
<feature type="DNA-binding region" description="H-T-H motif" evidence="2">
    <location>
        <begin position="36"/>
        <end position="55"/>
    </location>
</feature>
<dbReference type="InterPro" id="IPR009057">
    <property type="entry name" value="Homeodomain-like_sf"/>
</dbReference>
<dbReference type="PROSITE" id="PS50977">
    <property type="entry name" value="HTH_TETR_2"/>
    <property type="match status" value="1"/>
</dbReference>
<dbReference type="InterPro" id="IPR001647">
    <property type="entry name" value="HTH_TetR"/>
</dbReference>
<keyword evidence="5" id="KW-1185">Reference proteome</keyword>